<dbReference type="HOGENOM" id="CLU_2515562_0_0_1"/>
<dbReference type="GO" id="GO:0016485">
    <property type="term" value="P:protein processing"/>
    <property type="evidence" value="ECO:0007669"/>
    <property type="project" value="TreeGrafter"/>
</dbReference>
<evidence type="ECO:0000259" key="2">
    <source>
        <dbReference type="Pfam" id="PF01431"/>
    </source>
</evidence>
<keyword evidence="4" id="KW-1185">Reference proteome</keyword>
<dbReference type="Proteomes" id="UP000015104">
    <property type="component" value="Unassembled WGS sequence"/>
</dbReference>
<dbReference type="PANTHER" id="PTHR11733:SF167">
    <property type="entry name" value="FI17812P1-RELATED"/>
    <property type="match status" value="1"/>
</dbReference>
<dbReference type="GO" id="GO:0004222">
    <property type="term" value="F:metalloendopeptidase activity"/>
    <property type="evidence" value="ECO:0007669"/>
    <property type="project" value="InterPro"/>
</dbReference>
<reference evidence="3" key="2">
    <citation type="submission" date="2015-06" db="UniProtKB">
        <authorList>
            <consortium name="EnsemblMetazoa"/>
        </authorList>
    </citation>
    <scope>IDENTIFICATION</scope>
</reference>
<accession>T1KHZ8</accession>
<name>T1KHZ8_TETUR</name>
<sequence length="181" mass="20170">MEPGVQVYPRVFQLLGNSCNVLQLNRRSPVEPRTRPSFAERLSRGLLQVSNYRTQGSSLSHRALLEVPTLTKGGTDYKPTLTHDCKSFSSNFAISFLQKCIYKSFLIQCMIDQYDGYSVDELNMTLSGDLSKGENMADNGGLKLALKAYESWAKGRPQEPPLPGLEFTPDKLFWIGAANVS</sequence>
<feature type="domain" description="Peptidase M13 C-terminal" evidence="2">
    <location>
        <begin position="108"/>
        <end position="180"/>
    </location>
</feature>
<evidence type="ECO:0000313" key="4">
    <source>
        <dbReference type="Proteomes" id="UP000015104"/>
    </source>
</evidence>
<organism evidence="3 4">
    <name type="scientific">Tetranychus urticae</name>
    <name type="common">Two-spotted spider mite</name>
    <dbReference type="NCBI Taxonomy" id="32264"/>
    <lineage>
        <taxon>Eukaryota</taxon>
        <taxon>Metazoa</taxon>
        <taxon>Ecdysozoa</taxon>
        <taxon>Arthropoda</taxon>
        <taxon>Chelicerata</taxon>
        <taxon>Arachnida</taxon>
        <taxon>Acari</taxon>
        <taxon>Acariformes</taxon>
        <taxon>Trombidiformes</taxon>
        <taxon>Prostigmata</taxon>
        <taxon>Eleutherengona</taxon>
        <taxon>Raphignathae</taxon>
        <taxon>Tetranychoidea</taxon>
        <taxon>Tetranychidae</taxon>
        <taxon>Tetranychus</taxon>
    </lineage>
</organism>
<evidence type="ECO:0000256" key="1">
    <source>
        <dbReference type="ARBA" id="ARBA00007357"/>
    </source>
</evidence>
<reference evidence="4" key="1">
    <citation type="submission" date="2011-08" db="EMBL/GenBank/DDBJ databases">
        <authorList>
            <person name="Rombauts S."/>
        </authorList>
    </citation>
    <scope>NUCLEOTIDE SEQUENCE</scope>
    <source>
        <strain evidence="4">London</strain>
    </source>
</reference>
<dbReference type="InterPro" id="IPR000718">
    <property type="entry name" value="Peptidase_M13"/>
</dbReference>
<comment type="similarity">
    <text evidence="1">Belongs to the peptidase M13 family.</text>
</comment>
<dbReference type="GO" id="GO:0005886">
    <property type="term" value="C:plasma membrane"/>
    <property type="evidence" value="ECO:0007669"/>
    <property type="project" value="TreeGrafter"/>
</dbReference>
<dbReference type="Gene3D" id="3.40.390.10">
    <property type="entry name" value="Collagenase (Catalytic Domain)"/>
    <property type="match status" value="1"/>
</dbReference>
<dbReference type="EnsemblMetazoa" id="tetur11g06230.1">
    <property type="protein sequence ID" value="tetur11g06230.1"/>
    <property type="gene ID" value="tetur11g06230"/>
</dbReference>
<dbReference type="PANTHER" id="PTHR11733">
    <property type="entry name" value="ZINC METALLOPROTEASE FAMILY M13 NEPRILYSIN-RELATED"/>
    <property type="match status" value="1"/>
</dbReference>
<dbReference type="eggNOG" id="KOG3624">
    <property type="taxonomic scope" value="Eukaryota"/>
</dbReference>
<protein>
    <recommendedName>
        <fullName evidence="2">Peptidase M13 C-terminal domain-containing protein</fullName>
    </recommendedName>
</protein>
<dbReference type="AlphaFoldDB" id="T1KHZ8"/>
<dbReference type="InterPro" id="IPR018497">
    <property type="entry name" value="Peptidase_M13_C"/>
</dbReference>
<dbReference type="PROSITE" id="PS51885">
    <property type="entry name" value="NEPRILYSIN"/>
    <property type="match status" value="1"/>
</dbReference>
<proteinExistence type="inferred from homology"/>
<dbReference type="InterPro" id="IPR024079">
    <property type="entry name" value="MetalloPept_cat_dom_sf"/>
</dbReference>
<evidence type="ECO:0000313" key="3">
    <source>
        <dbReference type="EnsemblMetazoa" id="tetur11g06230.1"/>
    </source>
</evidence>
<dbReference type="EMBL" id="CAEY01000080">
    <property type="status" value="NOT_ANNOTATED_CDS"/>
    <property type="molecule type" value="Genomic_DNA"/>
</dbReference>
<dbReference type="SUPFAM" id="SSF55486">
    <property type="entry name" value="Metalloproteases ('zincins'), catalytic domain"/>
    <property type="match status" value="1"/>
</dbReference>
<dbReference type="Pfam" id="PF01431">
    <property type="entry name" value="Peptidase_M13"/>
    <property type="match status" value="1"/>
</dbReference>